<dbReference type="Pfam" id="PF01839">
    <property type="entry name" value="FG-GAP"/>
    <property type="match status" value="3"/>
</dbReference>
<dbReference type="InterPro" id="IPR000413">
    <property type="entry name" value="Integrin_alpha"/>
</dbReference>
<feature type="non-terminal residue" evidence="4">
    <location>
        <position position="244"/>
    </location>
</feature>
<sequence length="244" mass="25228">MKIGMRHLQLFILFFVTCSLLFQLPSEAFADSNSDGSVNSTSVINDSTTNGPTLANSDQFGWSVANIGDLDGDGVNDLAVGATYDDMDENGVADGGKNRGAVHIMFMESDGSVKSTVEINDSTENGPTLANNDRFGASVENIGDFDGDGVNDLAVGASYDNTGGKNRGAVHILFMESDGSVKSTVVINDSTTNGPTLSNSDLFGTSVANIGDLDGDGVNDLAVGANFDDMDENGVADGATNRGT</sequence>
<dbReference type="SUPFAM" id="SSF69318">
    <property type="entry name" value="Integrin alpha N-terminal domain"/>
    <property type="match status" value="1"/>
</dbReference>
<keyword evidence="2" id="KW-0677">Repeat</keyword>
<dbReference type="InterPro" id="IPR013517">
    <property type="entry name" value="FG-GAP"/>
</dbReference>
<dbReference type="PROSITE" id="PS51470">
    <property type="entry name" value="FG_GAP"/>
    <property type="match status" value="1"/>
</dbReference>
<keyword evidence="1" id="KW-0732">Signal</keyword>
<dbReference type="GO" id="GO:0009897">
    <property type="term" value="C:external side of plasma membrane"/>
    <property type="evidence" value="ECO:0007669"/>
    <property type="project" value="TreeGrafter"/>
</dbReference>
<keyword evidence="3" id="KW-0325">Glycoprotein</keyword>
<dbReference type="GO" id="GO:0007160">
    <property type="term" value="P:cell-matrix adhesion"/>
    <property type="evidence" value="ECO:0007669"/>
    <property type="project" value="TreeGrafter"/>
</dbReference>
<dbReference type="InterPro" id="IPR028994">
    <property type="entry name" value="Integrin_alpha_N"/>
</dbReference>
<reference evidence="4" key="1">
    <citation type="submission" date="2018-05" db="EMBL/GenBank/DDBJ databases">
        <authorList>
            <person name="Lanie J.A."/>
            <person name="Ng W.-L."/>
            <person name="Kazmierczak K.M."/>
            <person name="Andrzejewski T.M."/>
            <person name="Davidsen T.M."/>
            <person name="Wayne K.J."/>
            <person name="Tettelin H."/>
            <person name="Glass J.I."/>
            <person name="Rusch D."/>
            <person name="Podicherti R."/>
            <person name="Tsui H.-C.T."/>
            <person name="Winkler M.E."/>
        </authorList>
    </citation>
    <scope>NUCLEOTIDE SEQUENCE</scope>
</reference>
<accession>A0A382ZM45</accession>
<dbReference type="Gene3D" id="2.130.10.130">
    <property type="entry name" value="Integrin alpha, N-terminal"/>
    <property type="match status" value="2"/>
</dbReference>
<evidence type="ECO:0000313" key="4">
    <source>
        <dbReference type="EMBL" id="SVD96627.1"/>
    </source>
</evidence>
<dbReference type="SMART" id="SM00191">
    <property type="entry name" value="Int_alpha"/>
    <property type="match status" value="3"/>
</dbReference>
<dbReference type="GO" id="GO:0005178">
    <property type="term" value="F:integrin binding"/>
    <property type="evidence" value="ECO:0007669"/>
    <property type="project" value="TreeGrafter"/>
</dbReference>
<proteinExistence type="predicted"/>
<dbReference type="PANTHER" id="PTHR23220:SF122">
    <property type="entry name" value="INTEGRIN ALPHA-PS1"/>
    <property type="match status" value="1"/>
</dbReference>
<dbReference type="GO" id="GO:0007229">
    <property type="term" value="P:integrin-mediated signaling pathway"/>
    <property type="evidence" value="ECO:0007669"/>
    <property type="project" value="TreeGrafter"/>
</dbReference>
<name>A0A382ZM45_9ZZZZ</name>
<evidence type="ECO:0000256" key="1">
    <source>
        <dbReference type="ARBA" id="ARBA00022729"/>
    </source>
</evidence>
<organism evidence="4">
    <name type="scientific">marine metagenome</name>
    <dbReference type="NCBI Taxonomy" id="408172"/>
    <lineage>
        <taxon>unclassified sequences</taxon>
        <taxon>metagenomes</taxon>
        <taxon>ecological metagenomes</taxon>
    </lineage>
</organism>
<evidence type="ECO:0000256" key="2">
    <source>
        <dbReference type="ARBA" id="ARBA00022737"/>
    </source>
</evidence>
<evidence type="ECO:0000256" key="3">
    <source>
        <dbReference type="ARBA" id="ARBA00023180"/>
    </source>
</evidence>
<dbReference type="EMBL" id="UINC01185089">
    <property type="protein sequence ID" value="SVD96627.1"/>
    <property type="molecule type" value="Genomic_DNA"/>
</dbReference>
<dbReference type="PANTHER" id="PTHR23220">
    <property type="entry name" value="INTEGRIN ALPHA"/>
    <property type="match status" value="1"/>
</dbReference>
<dbReference type="GO" id="GO:0033627">
    <property type="term" value="P:cell adhesion mediated by integrin"/>
    <property type="evidence" value="ECO:0007669"/>
    <property type="project" value="TreeGrafter"/>
</dbReference>
<protein>
    <submittedName>
        <fullName evidence="4">Uncharacterized protein</fullName>
    </submittedName>
</protein>
<dbReference type="InterPro" id="IPR013519">
    <property type="entry name" value="Int_alpha_beta-p"/>
</dbReference>
<dbReference type="GO" id="GO:0008305">
    <property type="term" value="C:integrin complex"/>
    <property type="evidence" value="ECO:0007669"/>
    <property type="project" value="InterPro"/>
</dbReference>
<dbReference type="PRINTS" id="PR01185">
    <property type="entry name" value="INTEGRINA"/>
</dbReference>
<gene>
    <name evidence="4" type="ORF">METZ01_LOCUS449481</name>
</gene>
<dbReference type="AlphaFoldDB" id="A0A382ZM45"/>
<dbReference type="GO" id="GO:0098609">
    <property type="term" value="P:cell-cell adhesion"/>
    <property type="evidence" value="ECO:0007669"/>
    <property type="project" value="TreeGrafter"/>
</dbReference>